<dbReference type="STRING" id="1034346.GCA_000313565_01452"/>
<proteinExistence type="predicted"/>
<organism evidence="1 2">
    <name type="scientific">Dielma fastidiosa</name>
    <dbReference type="NCBI Taxonomy" id="1034346"/>
    <lineage>
        <taxon>Bacteria</taxon>
        <taxon>Bacillati</taxon>
        <taxon>Bacillota</taxon>
        <taxon>Erysipelotrichia</taxon>
        <taxon>Erysipelotrichales</taxon>
        <taxon>Erysipelotrichaceae</taxon>
        <taxon>Dielma</taxon>
    </lineage>
</organism>
<dbReference type="OrthoDB" id="9800332at2"/>
<reference evidence="1 2" key="1">
    <citation type="submission" date="2018-05" db="EMBL/GenBank/DDBJ databases">
        <title>Genomic Encyclopedia of Type Strains, Phase IV (KMG-IV): sequencing the most valuable type-strain genomes for metagenomic binning, comparative biology and taxonomic classification.</title>
        <authorList>
            <person name="Goeker M."/>
        </authorList>
    </citation>
    <scope>NUCLEOTIDE SEQUENCE [LARGE SCALE GENOMIC DNA]</scope>
    <source>
        <strain evidence="1 2">JC118</strain>
    </source>
</reference>
<evidence type="ECO:0000313" key="1">
    <source>
        <dbReference type="EMBL" id="PXX77620.1"/>
    </source>
</evidence>
<dbReference type="GO" id="GO:0016301">
    <property type="term" value="F:kinase activity"/>
    <property type="evidence" value="ECO:0007669"/>
    <property type="project" value="UniProtKB-KW"/>
</dbReference>
<keyword evidence="1" id="KW-0418">Kinase</keyword>
<dbReference type="PANTHER" id="PTHR37816:SF2">
    <property type="entry name" value="DNA TOPOLOGY MODULATION PROTEIN FLAR-RELATED PROTEIN"/>
    <property type="match status" value="1"/>
</dbReference>
<dbReference type="SUPFAM" id="SSF52540">
    <property type="entry name" value="P-loop containing nucleoside triphosphate hydrolases"/>
    <property type="match status" value="1"/>
</dbReference>
<dbReference type="RefSeq" id="WP_022937755.1">
    <property type="nucleotide sequence ID" value="NZ_CABKRQ010000003.1"/>
</dbReference>
<dbReference type="Pfam" id="PF13238">
    <property type="entry name" value="AAA_18"/>
    <property type="match status" value="1"/>
</dbReference>
<protein>
    <submittedName>
        <fullName evidence="1">Shikimate kinase</fullName>
    </submittedName>
</protein>
<dbReference type="GeneID" id="94439362"/>
<dbReference type="AlphaFoldDB" id="A0A318KJK5"/>
<dbReference type="PANTHER" id="PTHR37816">
    <property type="entry name" value="YALI0E33011P"/>
    <property type="match status" value="1"/>
</dbReference>
<dbReference type="InterPro" id="IPR027417">
    <property type="entry name" value="P-loop_NTPase"/>
</dbReference>
<dbReference type="Gene3D" id="3.40.50.300">
    <property type="entry name" value="P-loop containing nucleotide triphosphate hydrolases"/>
    <property type="match status" value="1"/>
</dbReference>
<dbReference type="Proteomes" id="UP000247612">
    <property type="component" value="Unassembled WGS sequence"/>
</dbReference>
<accession>A0A318KJK5</accession>
<keyword evidence="1" id="KW-0808">Transferase</keyword>
<keyword evidence="2" id="KW-1185">Reference proteome</keyword>
<dbReference type="EMBL" id="QJKH01000010">
    <property type="protein sequence ID" value="PXX77620.1"/>
    <property type="molecule type" value="Genomic_DNA"/>
</dbReference>
<evidence type="ECO:0000313" key="2">
    <source>
        <dbReference type="Proteomes" id="UP000247612"/>
    </source>
</evidence>
<dbReference type="InterPro" id="IPR052922">
    <property type="entry name" value="Cytidylate_Kinase-2"/>
</dbReference>
<gene>
    <name evidence="1" type="ORF">DES51_110174</name>
</gene>
<sequence>MGTGIIVCGLNGTGKSTLGKVLAEKLNFHFIDNESLYFPMADHHYIYAYPRTREEATKLLFDEIKIYENFVLASVKGDYGEWFYPYLQYAVLIDVPKDVRLQRVKNRSFQKFGNRMLPGGDLYEQENNFFNLVQFRDENVVEEWLQSLNCPIIRVDGTKSIGENTKHIIEQIRL</sequence>
<name>A0A318KJK5_9FIRM</name>
<comment type="caution">
    <text evidence="1">The sequence shown here is derived from an EMBL/GenBank/DDBJ whole genome shotgun (WGS) entry which is preliminary data.</text>
</comment>